<evidence type="ECO:0000313" key="1">
    <source>
        <dbReference type="EMBL" id="VFQ93977.1"/>
    </source>
</evidence>
<protein>
    <submittedName>
        <fullName evidence="1">Uncharacterized protein</fullName>
    </submittedName>
</protein>
<dbReference type="EMBL" id="OOIL02005119">
    <property type="protein sequence ID" value="VFQ93977.1"/>
    <property type="molecule type" value="Genomic_DNA"/>
</dbReference>
<sequence>MTSSLAFRSHHRIFLSITFRRPETNFSSGNHNGSLDSTTTAESIRIRDVFGPYLAASDTLSFYRNELKSGLKFIFPMAFTRVGRHGKL</sequence>
<proteinExistence type="predicted"/>
<accession>A0A484MZW5</accession>
<gene>
    <name evidence="1" type="ORF">CCAM_LOCUS35753</name>
    <name evidence="2" type="ORF">CCAM_LOCUS35756</name>
</gene>
<dbReference type="AlphaFoldDB" id="A0A484MZW5"/>
<dbReference type="Proteomes" id="UP000595140">
    <property type="component" value="Unassembled WGS sequence"/>
</dbReference>
<dbReference type="EMBL" id="OOIL02005119">
    <property type="protein sequence ID" value="VFQ93980.1"/>
    <property type="molecule type" value="Genomic_DNA"/>
</dbReference>
<evidence type="ECO:0000313" key="3">
    <source>
        <dbReference type="Proteomes" id="UP000595140"/>
    </source>
</evidence>
<keyword evidence="3" id="KW-1185">Reference proteome</keyword>
<reference evidence="1 3" key="1">
    <citation type="submission" date="2018-04" db="EMBL/GenBank/DDBJ databases">
        <authorList>
            <person name="Vogel A."/>
        </authorList>
    </citation>
    <scope>NUCLEOTIDE SEQUENCE [LARGE SCALE GENOMIC DNA]</scope>
</reference>
<name>A0A484MZW5_9ASTE</name>
<evidence type="ECO:0000313" key="2">
    <source>
        <dbReference type="EMBL" id="VFQ93980.1"/>
    </source>
</evidence>
<organism evidence="1 3">
    <name type="scientific">Cuscuta campestris</name>
    <dbReference type="NCBI Taxonomy" id="132261"/>
    <lineage>
        <taxon>Eukaryota</taxon>
        <taxon>Viridiplantae</taxon>
        <taxon>Streptophyta</taxon>
        <taxon>Embryophyta</taxon>
        <taxon>Tracheophyta</taxon>
        <taxon>Spermatophyta</taxon>
        <taxon>Magnoliopsida</taxon>
        <taxon>eudicotyledons</taxon>
        <taxon>Gunneridae</taxon>
        <taxon>Pentapetalae</taxon>
        <taxon>asterids</taxon>
        <taxon>lamiids</taxon>
        <taxon>Solanales</taxon>
        <taxon>Convolvulaceae</taxon>
        <taxon>Cuscuteae</taxon>
        <taxon>Cuscuta</taxon>
        <taxon>Cuscuta subgen. Grammica</taxon>
        <taxon>Cuscuta sect. Cleistogrammica</taxon>
    </lineage>
</organism>